<dbReference type="SUPFAM" id="SSF56349">
    <property type="entry name" value="DNA breaking-rejoining enzymes"/>
    <property type="match status" value="1"/>
</dbReference>
<dbReference type="PROSITE" id="PS51900">
    <property type="entry name" value="CB"/>
    <property type="match status" value="1"/>
</dbReference>
<dbReference type="InterPro" id="IPR011010">
    <property type="entry name" value="DNA_brk_join_enz"/>
</dbReference>
<keyword evidence="2" id="KW-0229">DNA integration</keyword>
<accession>B6ALG3</accession>
<dbReference type="InterPro" id="IPR050090">
    <property type="entry name" value="Tyrosine_recombinase_XerCD"/>
</dbReference>
<dbReference type="EMBL" id="DS995259">
    <property type="protein sequence ID" value="EDZ40417.1"/>
    <property type="molecule type" value="Genomic_DNA"/>
</dbReference>
<sequence>MARKDGINRGIREIPLGSGIWWVDFWHEGKRIRKKVGPKAQARAVYERLKTESRLGTLVPKPVRKHEPLFGELAEQYIRYADLHHKRKGDDTPRLKWWLDAFGDKLALTLKPYMVEEVMEKMNKEGYKPATIARCLVVLKAVYNRAVKNEIIERNPIARVFAPKFDNSLVRYLTTDQEERLFEALPERLHPIVTVALHTGCRQGELLKLVWEDVDFNAGTIFLRDTKSGDSRRVLMNSKVQEVLLALPGRDTPGAPVFTDTLGGPMEGRNLRRDFDRAIKKAGLAPFRFHDLRHTFASRLAMMGANDRTLQTLLGHKSQRMILRYAHLGPTHLWNAVEGLASSAKKRIGTDTKGISSEGRKPKSVENTGAGNGIRTRDPRLGKAMLYR</sequence>
<comment type="similarity">
    <text evidence="1">Belongs to the 'phage' integrase family.</text>
</comment>
<reference evidence="9" key="1">
    <citation type="journal article" date="2004" name="Nature">
        <title>Community structure and metabolism through reconstruction of microbial genomes from the environment.</title>
        <authorList>
            <person name="Tyson G.W."/>
            <person name="Chapman J."/>
            <person name="Hugenholtz P."/>
            <person name="Allen E.E."/>
            <person name="Ram R.J."/>
            <person name="Richardson P.M."/>
            <person name="Solovyev V.V."/>
            <person name="Rubin E.M."/>
            <person name="Rokhsar D.S."/>
            <person name="Banfield J.F."/>
        </authorList>
    </citation>
    <scope>NUCLEOTIDE SEQUENCE [LARGE SCALE GENOMIC DNA]</scope>
</reference>
<gene>
    <name evidence="9" type="ORF">CGL2_11346196</name>
</gene>
<name>B6ALG3_9BACT</name>
<evidence type="ECO:0000256" key="3">
    <source>
        <dbReference type="ARBA" id="ARBA00023125"/>
    </source>
</evidence>
<dbReference type="PANTHER" id="PTHR30349">
    <property type="entry name" value="PHAGE INTEGRASE-RELATED"/>
    <property type="match status" value="1"/>
</dbReference>
<protein>
    <submittedName>
        <fullName evidence="9">Integrase</fullName>
    </submittedName>
</protein>
<evidence type="ECO:0000259" key="7">
    <source>
        <dbReference type="PROSITE" id="PS51898"/>
    </source>
</evidence>
<evidence type="ECO:0000259" key="8">
    <source>
        <dbReference type="PROSITE" id="PS51900"/>
    </source>
</evidence>
<feature type="region of interest" description="Disordered" evidence="6">
    <location>
        <begin position="348"/>
        <end position="378"/>
    </location>
</feature>
<organism evidence="9">
    <name type="scientific">Leptospirillum sp. Group II '5-way CG'</name>
    <dbReference type="NCBI Taxonomy" id="419541"/>
    <lineage>
        <taxon>Bacteria</taxon>
        <taxon>Pseudomonadati</taxon>
        <taxon>Nitrospirota</taxon>
        <taxon>Nitrospiria</taxon>
        <taxon>Nitrospirales</taxon>
        <taxon>Nitrospiraceae</taxon>
        <taxon>Leptospirillum</taxon>
    </lineage>
</organism>
<dbReference type="InterPro" id="IPR010998">
    <property type="entry name" value="Integrase_recombinase_N"/>
</dbReference>
<dbReference type="GO" id="GO:0003677">
    <property type="term" value="F:DNA binding"/>
    <property type="evidence" value="ECO:0007669"/>
    <property type="project" value="UniProtKB-UniRule"/>
</dbReference>
<dbReference type="CDD" id="cd00796">
    <property type="entry name" value="INT_Rci_Hp1_C"/>
    <property type="match status" value="1"/>
</dbReference>
<keyword evidence="3 5" id="KW-0238">DNA-binding</keyword>
<evidence type="ECO:0000256" key="2">
    <source>
        <dbReference type="ARBA" id="ARBA00022908"/>
    </source>
</evidence>
<feature type="domain" description="Tyr recombinase" evidence="7">
    <location>
        <begin position="168"/>
        <end position="338"/>
    </location>
</feature>
<proteinExistence type="inferred from homology"/>
<dbReference type="InterPro" id="IPR013762">
    <property type="entry name" value="Integrase-like_cat_sf"/>
</dbReference>
<evidence type="ECO:0000256" key="6">
    <source>
        <dbReference type="SAM" id="MobiDB-lite"/>
    </source>
</evidence>
<dbReference type="AlphaFoldDB" id="B6ALG3"/>
<dbReference type="PANTHER" id="PTHR30349:SF64">
    <property type="entry name" value="PROPHAGE INTEGRASE INTD-RELATED"/>
    <property type="match status" value="1"/>
</dbReference>
<feature type="domain" description="Core-binding (CB)" evidence="8">
    <location>
        <begin position="68"/>
        <end position="147"/>
    </location>
</feature>
<evidence type="ECO:0000313" key="9">
    <source>
        <dbReference type="EMBL" id="EDZ40417.1"/>
    </source>
</evidence>
<keyword evidence="4" id="KW-0233">DNA recombination</keyword>
<evidence type="ECO:0000256" key="5">
    <source>
        <dbReference type="PROSITE-ProRule" id="PRU01248"/>
    </source>
</evidence>
<dbReference type="Pfam" id="PF00589">
    <property type="entry name" value="Phage_integrase"/>
    <property type="match status" value="1"/>
</dbReference>
<dbReference type="Gene3D" id="1.10.443.10">
    <property type="entry name" value="Intergrase catalytic core"/>
    <property type="match status" value="1"/>
</dbReference>
<dbReference type="GO" id="GO:0015074">
    <property type="term" value="P:DNA integration"/>
    <property type="evidence" value="ECO:0007669"/>
    <property type="project" value="UniProtKB-KW"/>
</dbReference>
<dbReference type="Gene3D" id="1.10.150.130">
    <property type="match status" value="1"/>
</dbReference>
<evidence type="ECO:0000256" key="4">
    <source>
        <dbReference type="ARBA" id="ARBA00023172"/>
    </source>
</evidence>
<dbReference type="GO" id="GO:0006310">
    <property type="term" value="P:DNA recombination"/>
    <property type="evidence" value="ECO:0007669"/>
    <property type="project" value="UniProtKB-KW"/>
</dbReference>
<reference evidence="9" key="2">
    <citation type="journal article" date="2008" name="PLoS Biol.">
        <title>Population genomic analysis of strain variation in Leptospirillum group II bacteria involved in acid mine drainage formation.</title>
        <authorList>
            <person name="Simmons S.L."/>
            <person name="Dibartolo G."/>
            <person name="Denef V.J."/>
            <person name="Goltsman D.S."/>
            <person name="Thelen M.P."/>
            <person name="Banfield J.F."/>
        </authorList>
    </citation>
    <scope>NUCLEOTIDE SEQUENCE [LARGE SCALE GENOMIC DNA]</scope>
</reference>
<dbReference type="InterPro" id="IPR002104">
    <property type="entry name" value="Integrase_catalytic"/>
</dbReference>
<dbReference type="PROSITE" id="PS51898">
    <property type="entry name" value="TYR_RECOMBINASE"/>
    <property type="match status" value="1"/>
</dbReference>
<dbReference type="AntiFam" id="ANF00012">
    <property type="entry name" value="tRNA translation"/>
</dbReference>
<dbReference type="InterPro" id="IPR044068">
    <property type="entry name" value="CB"/>
</dbReference>
<evidence type="ECO:0000256" key="1">
    <source>
        <dbReference type="ARBA" id="ARBA00008857"/>
    </source>
</evidence>